<keyword evidence="3" id="KW-1185">Reference proteome</keyword>
<dbReference type="SUPFAM" id="SSF51735">
    <property type="entry name" value="NAD(P)-binding Rossmann-fold domains"/>
    <property type="match status" value="1"/>
</dbReference>
<proteinExistence type="predicted"/>
<accession>A0A2T7NCH4</accession>
<name>A0A2T7NCH4_POMCA</name>
<dbReference type="InterPro" id="IPR036291">
    <property type="entry name" value="NAD(P)-bd_dom_sf"/>
</dbReference>
<evidence type="ECO:0000313" key="3">
    <source>
        <dbReference type="Proteomes" id="UP000245119"/>
    </source>
</evidence>
<dbReference type="GO" id="GO:0003824">
    <property type="term" value="F:catalytic activity"/>
    <property type="evidence" value="ECO:0007669"/>
    <property type="project" value="UniProtKB-ARBA"/>
</dbReference>
<organism evidence="2 3">
    <name type="scientific">Pomacea canaliculata</name>
    <name type="common">Golden apple snail</name>
    <dbReference type="NCBI Taxonomy" id="400727"/>
    <lineage>
        <taxon>Eukaryota</taxon>
        <taxon>Metazoa</taxon>
        <taxon>Spiralia</taxon>
        <taxon>Lophotrochozoa</taxon>
        <taxon>Mollusca</taxon>
        <taxon>Gastropoda</taxon>
        <taxon>Caenogastropoda</taxon>
        <taxon>Architaenioglossa</taxon>
        <taxon>Ampullarioidea</taxon>
        <taxon>Ampullariidae</taxon>
        <taxon>Pomacea</taxon>
    </lineage>
</organism>
<evidence type="ECO:0000313" key="2">
    <source>
        <dbReference type="EMBL" id="PVD18874.1"/>
    </source>
</evidence>
<dbReference type="AlphaFoldDB" id="A0A2T7NCH4"/>
<dbReference type="Pfam" id="PF13460">
    <property type="entry name" value="NAD_binding_10"/>
    <property type="match status" value="1"/>
</dbReference>
<dbReference type="InterPro" id="IPR016040">
    <property type="entry name" value="NAD(P)-bd_dom"/>
</dbReference>
<evidence type="ECO:0000259" key="1">
    <source>
        <dbReference type="Pfam" id="PF13460"/>
    </source>
</evidence>
<protein>
    <recommendedName>
        <fullName evidence="1">NAD(P)-binding domain-containing protein</fullName>
    </recommendedName>
</protein>
<dbReference type="PANTHER" id="PTHR15020:SF50">
    <property type="entry name" value="UPF0659 PROTEIN YMR090W"/>
    <property type="match status" value="1"/>
</dbReference>
<comment type="caution">
    <text evidence="2">The sequence shown here is derived from an EMBL/GenBank/DDBJ whole genome shotgun (WGS) entry which is preliminary data.</text>
</comment>
<gene>
    <name evidence="2" type="ORF">C0Q70_21431</name>
</gene>
<feature type="domain" description="NAD(P)-binding" evidence="1">
    <location>
        <begin position="7"/>
        <end position="77"/>
    </location>
</feature>
<dbReference type="PANTHER" id="PTHR15020">
    <property type="entry name" value="FLAVIN REDUCTASE-RELATED"/>
    <property type="match status" value="1"/>
</dbReference>
<reference evidence="2 3" key="1">
    <citation type="submission" date="2018-04" db="EMBL/GenBank/DDBJ databases">
        <title>The genome of golden apple snail Pomacea canaliculata provides insight into stress tolerance and invasive adaptation.</title>
        <authorList>
            <person name="Liu C."/>
            <person name="Liu B."/>
            <person name="Ren Y."/>
            <person name="Zhang Y."/>
            <person name="Wang H."/>
            <person name="Li S."/>
            <person name="Jiang F."/>
            <person name="Yin L."/>
            <person name="Zhang G."/>
            <person name="Qian W."/>
            <person name="Fan W."/>
        </authorList>
    </citation>
    <scope>NUCLEOTIDE SEQUENCE [LARGE SCALE GENOMIC DNA]</scope>
    <source>
        <strain evidence="2">SZHN2017</strain>
        <tissue evidence="2">Muscle</tissue>
    </source>
</reference>
<dbReference type="EMBL" id="PZQS01000014">
    <property type="protein sequence ID" value="PVD18874.1"/>
    <property type="molecule type" value="Genomic_DNA"/>
</dbReference>
<dbReference type="Gene3D" id="3.40.50.720">
    <property type="entry name" value="NAD(P)-binding Rossmann-like Domain"/>
    <property type="match status" value="1"/>
</dbReference>
<dbReference type="STRING" id="400727.A0A2T7NCH4"/>
<dbReference type="Proteomes" id="UP000245119">
    <property type="component" value="Linkage Group LG14"/>
</dbReference>
<sequence length="89" mass="9516">MKVAVLGATGPTGVEVVKQALELGYDVVALVRDPEKLATLVKHDKLKVHKVDVTKQEDLVGPLKGVDGIVSAWEDKQASGRRALSTQTL</sequence>